<keyword evidence="1" id="KW-1133">Transmembrane helix</keyword>
<feature type="transmembrane region" description="Helical" evidence="1">
    <location>
        <begin position="44"/>
        <end position="67"/>
    </location>
</feature>
<organism evidence="2">
    <name type="scientific">Mesorhizobium sp. WSM2240</name>
    <dbReference type="NCBI Taxonomy" id="3228851"/>
    <lineage>
        <taxon>Bacteria</taxon>
        <taxon>Pseudomonadati</taxon>
        <taxon>Pseudomonadota</taxon>
        <taxon>Alphaproteobacteria</taxon>
        <taxon>Hyphomicrobiales</taxon>
        <taxon>Phyllobacteriaceae</taxon>
        <taxon>Mesorhizobium</taxon>
    </lineage>
</organism>
<proteinExistence type="predicted"/>
<gene>
    <name evidence="2" type="ORF">ABVK50_07085</name>
</gene>
<dbReference type="AlphaFoldDB" id="A0AAU8CV46"/>
<dbReference type="EMBL" id="CP159253">
    <property type="protein sequence ID" value="XCG50243.1"/>
    <property type="molecule type" value="Genomic_DNA"/>
</dbReference>
<dbReference type="InterPro" id="IPR010865">
    <property type="entry name" value="DUF1499"/>
</dbReference>
<name>A0AAU8CV46_9HYPH</name>
<sequence>MAAYLEQRTTQAAGWSRALAVFSAVLFVSAGLAHRYGLIPTPPFLSLLSIVAALAVGSLALAAYAFTRFWYHGDLGGRDLLVGGLVSLAVLAPFLTTGYRAFVYPQLNDISTDLVAPPMLVAAVISRGLDTNEVTPFSAEHRRLQTENYPEVTGRRYEMPFDRAAEIVEELLVRQGWTVATSRPAFVGQSEMTIEALAHTLLLGFPVDVAVRLTDEGTSTYVDMRSASRYGRHDLGDNAARIIAFLRELDAEMAVQAGAAAPAE</sequence>
<accession>A0AAU8CV46</accession>
<keyword evidence="1" id="KW-0812">Transmembrane</keyword>
<feature type="transmembrane region" description="Helical" evidence="1">
    <location>
        <begin position="79"/>
        <end position="102"/>
    </location>
</feature>
<evidence type="ECO:0000256" key="1">
    <source>
        <dbReference type="SAM" id="Phobius"/>
    </source>
</evidence>
<dbReference type="Pfam" id="PF07386">
    <property type="entry name" value="DUF1499"/>
    <property type="match status" value="1"/>
</dbReference>
<feature type="transmembrane region" description="Helical" evidence="1">
    <location>
        <begin position="12"/>
        <end position="32"/>
    </location>
</feature>
<keyword evidence="1" id="KW-0472">Membrane</keyword>
<reference evidence="2" key="1">
    <citation type="submission" date="2024-06" db="EMBL/GenBank/DDBJ databases">
        <title>Mesorhizobium karijinii sp. nov., a symbiont of the iconic Swainsona formosa from arid Australia.</title>
        <authorList>
            <person name="Hill Y.J."/>
            <person name="Watkin E.L.J."/>
            <person name="O'Hara G.W."/>
            <person name="Terpolilli J."/>
            <person name="Tye M.L."/>
            <person name="Kohlmeier M.G."/>
        </authorList>
    </citation>
    <scope>NUCLEOTIDE SEQUENCE</scope>
    <source>
        <strain evidence="2">WSM2240</strain>
    </source>
</reference>
<evidence type="ECO:0000313" key="2">
    <source>
        <dbReference type="EMBL" id="XCG50243.1"/>
    </source>
</evidence>
<protein>
    <submittedName>
        <fullName evidence="2">DUF1499 domain-containing protein</fullName>
    </submittedName>
</protein>
<dbReference type="RefSeq" id="WP_353642227.1">
    <property type="nucleotide sequence ID" value="NZ_CP159253.1"/>
</dbReference>